<gene>
    <name evidence="2" type="ordered locus">cgR_2316</name>
</gene>
<evidence type="ECO:0000313" key="2">
    <source>
        <dbReference type="EMBL" id="BAF55321.1"/>
    </source>
</evidence>
<evidence type="ECO:0008006" key="3">
    <source>
        <dbReference type="Google" id="ProtNLM"/>
    </source>
</evidence>
<name>A0AB72VD20_CORGB</name>
<feature type="transmembrane region" description="Helical" evidence="1">
    <location>
        <begin position="78"/>
        <end position="109"/>
    </location>
</feature>
<sequence length="120" mass="13876">MRDWELRIQLIKSWNRWAWWSLDRVLVVVALQVVQRHRVVPFVVVAVFSHGAGTYRAVGSCSFHLVWCSPRVYHRLVLGWGCCLVLMGLWLAEHIFVGLVLVGLCFWAAKSTHFSLNPLF</sequence>
<protein>
    <recommendedName>
        <fullName evidence="3">Transmembrane protein</fullName>
    </recommendedName>
</protein>
<reference evidence="2" key="1">
    <citation type="journal article" date="2007" name="Microbiology">
        <title>Comparative analysis of the Corynebacterium glutamicum group and complete genome sequence of strain R.</title>
        <authorList>
            <person name="Yukawa H."/>
            <person name="Omumasaba C.A."/>
            <person name="Nonaka H."/>
            <person name="Kos P."/>
            <person name="Okai N."/>
            <person name="Suzuki N."/>
            <person name="Suda M."/>
            <person name="Tsuge Y."/>
            <person name="Watanabe J."/>
            <person name="Ikeda Y."/>
            <person name="Vertes A.A."/>
            <person name="Inui M."/>
        </authorList>
    </citation>
    <scope>NUCLEOTIDE SEQUENCE</scope>
    <source>
        <strain evidence="2">R</strain>
    </source>
</reference>
<accession>A0AB72VD20</accession>
<organism evidence="2">
    <name type="scientific">Corynebacterium glutamicum (strain R)</name>
    <dbReference type="NCBI Taxonomy" id="340322"/>
    <lineage>
        <taxon>Bacteria</taxon>
        <taxon>Bacillati</taxon>
        <taxon>Actinomycetota</taxon>
        <taxon>Actinomycetes</taxon>
        <taxon>Mycobacteriales</taxon>
        <taxon>Corynebacteriaceae</taxon>
        <taxon>Corynebacterium</taxon>
    </lineage>
</organism>
<keyword evidence="1" id="KW-1133">Transmembrane helix</keyword>
<keyword evidence="1" id="KW-0472">Membrane</keyword>
<proteinExistence type="predicted"/>
<dbReference type="EMBL" id="AP009044">
    <property type="protein sequence ID" value="BAF55321.1"/>
    <property type="molecule type" value="Genomic_DNA"/>
</dbReference>
<dbReference type="KEGG" id="cgt:cgR_2316"/>
<evidence type="ECO:0000256" key="1">
    <source>
        <dbReference type="SAM" id="Phobius"/>
    </source>
</evidence>
<keyword evidence="1" id="KW-0812">Transmembrane</keyword>
<dbReference type="Proteomes" id="UP000006698">
    <property type="component" value="Chromosome"/>
</dbReference>
<dbReference type="AlphaFoldDB" id="A0AB72VD20"/>